<evidence type="ECO:0000313" key="8">
    <source>
        <dbReference type="Proteomes" id="UP000621670"/>
    </source>
</evidence>
<proteinExistence type="predicted"/>
<evidence type="ECO:0000313" key="7">
    <source>
        <dbReference type="EMBL" id="MBC5863013.1"/>
    </source>
</evidence>
<feature type="transmembrane region" description="Helical" evidence="5">
    <location>
        <begin position="178"/>
        <end position="200"/>
    </location>
</feature>
<protein>
    <submittedName>
        <fullName evidence="7">Mechanosensitive ion channel</fullName>
    </submittedName>
</protein>
<evidence type="ECO:0000256" key="4">
    <source>
        <dbReference type="ARBA" id="ARBA00023136"/>
    </source>
</evidence>
<feature type="domain" description="Mechanosensitive ion channel MscS" evidence="6">
    <location>
        <begin position="194"/>
        <end position="262"/>
    </location>
</feature>
<name>A0ABR7JET7_9FLAO</name>
<feature type="transmembrane region" description="Helical" evidence="5">
    <location>
        <begin position="107"/>
        <end position="128"/>
    </location>
</feature>
<feature type="transmembrane region" description="Helical" evidence="5">
    <location>
        <begin position="149"/>
        <end position="166"/>
    </location>
</feature>
<comment type="caution">
    <text evidence="7">The sequence shown here is derived from an EMBL/GenBank/DDBJ whole genome shotgun (WGS) entry which is preliminary data.</text>
</comment>
<dbReference type="RefSeq" id="WP_166134397.1">
    <property type="nucleotide sequence ID" value="NZ_JAAOBY010000002.1"/>
</dbReference>
<dbReference type="InterPro" id="IPR030192">
    <property type="entry name" value="YbdG"/>
</dbReference>
<gene>
    <name evidence="7" type="ORF">H8R26_06220</name>
</gene>
<reference evidence="7 8" key="1">
    <citation type="submission" date="2020-08" db="EMBL/GenBank/DDBJ databases">
        <title>Description of novel Flavobacterium F-400 isolate.</title>
        <authorList>
            <person name="Saticioglu I."/>
            <person name="Duman M."/>
            <person name="Altun S."/>
        </authorList>
    </citation>
    <scope>NUCLEOTIDE SEQUENCE [LARGE SCALE GENOMIC DNA]</scope>
    <source>
        <strain evidence="7 8">F-400</strain>
    </source>
</reference>
<keyword evidence="3 5" id="KW-1133">Transmembrane helix</keyword>
<feature type="transmembrane region" description="Helical" evidence="5">
    <location>
        <begin position="36"/>
        <end position="60"/>
    </location>
</feature>
<feature type="transmembrane region" description="Helical" evidence="5">
    <location>
        <begin position="80"/>
        <end position="101"/>
    </location>
</feature>
<evidence type="ECO:0000256" key="2">
    <source>
        <dbReference type="ARBA" id="ARBA00022692"/>
    </source>
</evidence>
<organism evidence="7 8">
    <name type="scientific">Flavobacterium turcicum</name>
    <dbReference type="NCBI Taxonomy" id="2764718"/>
    <lineage>
        <taxon>Bacteria</taxon>
        <taxon>Pseudomonadati</taxon>
        <taxon>Bacteroidota</taxon>
        <taxon>Flavobacteriia</taxon>
        <taxon>Flavobacteriales</taxon>
        <taxon>Flavobacteriaceae</taxon>
        <taxon>Flavobacterium</taxon>
    </lineage>
</organism>
<comment type="subcellular location">
    <subcellularLocation>
        <location evidence="1">Membrane</location>
    </subcellularLocation>
</comment>
<evidence type="ECO:0000256" key="3">
    <source>
        <dbReference type="ARBA" id="ARBA00022989"/>
    </source>
</evidence>
<dbReference type="PANTHER" id="PTHR30414">
    <property type="entry name" value="MINICONDUCTANCE MECHANOSENSITIVE CHANNEL YBDG"/>
    <property type="match status" value="1"/>
</dbReference>
<evidence type="ECO:0000256" key="5">
    <source>
        <dbReference type="SAM" id="Phobius"/>
    </source>
</evidence>
<dbReference type="Pfam" id="PF00924">
    <property type="entry name" value="MS_channel_2nd"/>
    <property type="match status" value="1"/>
</dbReference>
<evidence type="ECO:0000259" key="6">
    <source>
        <dbReference type="Pfam" id="PF00924"/>
    </source>
</evidence>
<dbReference type="InterPro" id="IPR010920">
    <property type="entry name" value="LSM_dom_sf"/>
</dbReference>
<keyword evidence="4 5" id="KW-0472">Membrane</keyword>
<keyword evidence="2 5" id="KW-0812">Transmembrane</keyword>
<dbReference type="InterPro" id="IPR023408">
    <property type="entry name" value="MscS_beta-dom_sf"/>
</dbReference>
<dbReference type="Gene3D" id="2.30.30.60">
    <property type="match status" value="1"/>
</dbReference>
<accession>A0ABR7JET7</accession>
<sequence>MFKYIETLFTFLYPIFRKWGLGSSVASYLSLVLNLAFLYVISYAIYVVFRLILVTVLAVLAKKTNTKFDDLLVSNKTAKYIAHLIPLLFIYKSVPIILERFEYWEGIFGKVVSIYIVVLVLWIIRTIFNALRDYLKLKPRYSDKPIDSFIQVIMIILWVVGSTLIISKLFDIDKKELLTILGAVSAVIILIFRDTILGFVSSVQVSINDMVRIGDWITMDKFGADGDVIEINLATVKVRNFDNTITTIPTYSLSSDSFQNWRGMLNSDGRRIKRHILIKTSSIRFLNENDLFELKKIQLITTYLAARKQEIDQFNLQNGIDKSLPINGRNLTNLGVFRKYITEYLSHYPGVNKDMLLLCRQLQSTAHGVPLEVYVFSYDKRFENYEYIMADIFDHIIAAAPYFGLELFETMSENKLGSFTKK</sequence>
<dbReference type="InterPro" id="IPR006685">
    <property type="entry name" value="MscS_channel_2nd"/>
</dbReference>
<evidence type="ECO:0000256" key="1">
    <source>
        <dbReference type="ARBA" id="ARBA00004370"/>
    </source>
</evidence>
<dbReference type="SUPFAM" id="SSF50182">
    <property type="entry name" value="Sm-like ribonucleoproteins"/>
    <property type="match status" value="1"/>
</dbReference>
<dbReference type="PANTHER" id="PTHR30414:SF0">
    <property type="entry name" value="MINICONDUCTANCE MECHANOSENSITIVE CHANNEL YBDG"/>
    <property type="match status" value="1"/>
</dbReference>
<keyword evidence="8" id="KW-1185">Reference proteome</keyword>
<dbReference type="Proteomes" id="UP000621670">
    <property type="component" value="Unassembled WGS sequence"/>
</dbReference>
<dbReference type="EMBL" id="JACRUM010000002">
    <property type="protein sequence ID" value="MBC5863013.1"/>
    <property type="molecule type" value="Genomic_DNA"/>
</dbReference>